<evidence type="ECO:0000313" key="2">
    <source>
        <dbReference type="EMBL" id="RDW67379.1"/>
    </source>
</evidence>
<accession>A0A3D8R010</accession>
<evidence type="ECO:0000256" key="1">
    <source>
        <dbReference type="SAM" id="MobiDB-lite"/>
    </source>
</evidence>
<reference evidence="2 3" key="1">
    <citation type="journal article" date="2018" name="IMA Fungus">
        <title>IMA Genome-F 9: Draft genome sequence of Annulohypoxylon stygium, Aspergillus mulundensis, Berkeleyomyces basicola (syn. Thielaviopsis basicola), Ceratocystis smalleyi, two Cercospora beticola strains, Coleophoma cylindrospora, Fusarium fracticaudum, Phialophora cf. hyalina, and Morchella septimelata.</title>
        <authorList>
            <person name="Wingfield B.D."/>
            <person name="Bills G.F."/>
            <person name="Dong Y."/>
            <person name="Huang W."/>
            <person name="Nel W.J."/>
            <person name="Swalarsk-Parry B.S."/>
            <person name="Vaghefi N."/>
            <person name="Wilken P.M."/>
            <person name="An Z."/>
            <person name="de Beer Z.W."/>
            <person name="De Vos L."/>
            <person name="Chen L."/>
            <person name="Duong T.A."/>
            <person name="Gao Y."/>
            <person name="Hammerbacher A."/>
            <person name="Kikkert J.R."/>
            <person name="Li Y."/>
            <person name="Li H."/>
            <person name="Li K."/>
            <person name="Li Q."/>
            <person name="Liu X."/>
            <person name="Ma X."/>
            <person name="Naidoo K."/>
            <person name="Pethybridge S.J."/>
            <person name="Sun J."/>
            <person name="Steenkamp E.T."/>
            <person name="van der Nest M.A."/>
            <person name="van Wyk S."/>
            <person name="Wingfield M.J."/>
            <person name="Xiong C."/>
            <person name="Yue Q."/>
            <person name="Zhang X."/>
        </authorList>
    </citation>
    <scope>NUCLEOTIDE SEQUENCE [LARGE SCALE GENOMIC DNA]</scope>
    <source>
        <strain evidence="2 3">DSM 5745</strain>
    </source>
</reference>
<keyword evidence="3" id="KW-1185">Reference proteome</keyword>
<dbReference type="AlphaFoldDB" id="A0A3D8R010"/>
<comment type="caution">
    <text evidence="2">The sequence shown here is derived from an EMBL/GenBank/DDBJ whole genome shotgun (WGS) entry which is preliminary data.</text>
</comment>
<dbReference type="PANTHER" id="PTHR40462">
    <property type="entry name" value="CHROMOSOME 1, WHOLE GENOME SHOTGUN SEQUENCE"/>
    <property type="match status" value="1"/>
</dbReference>
<organism evidence="2 3">
    <name type="scientific">Aspergillus mulundensis</name>
    <dbReference type="NCBI Taxonomy" id="1810919"/>
    <lineage>
        <taxon>Eukaryota</taxon>
        <taxon>Fungi</taxon>
        <taxon>Dikarya</taxon>
        <taxon>Ascomycota</taxon>
        <taxon>Pezizomycotina</taxon>
        <taxon>Eurotiomycetes</taxon>
        <taxon>Eurotiomycetidae</taxon>
        <taxon>Eurotiales</taxon>
        <taxon>Aspergillaceae</taxon>
        <taxon>Aspergillus</taxon>
        <taxon>Aspergillus subgen. Nidulantes</taxon>
    </lineage>
</organism>
<feature type="compositionally biased region" description="Basic and acidic residues" evidence="1">
    <location>
        <begin position="65"/>
        <end position="76"/>
    </location>
</feature>
<feature type="region of interest" description="Disordered" evidence="1">
    <location>
        <begin position="1"/>
        <end position="40"/>
    </location>
</feature>
<protein>
    <submittedName>
        <fullName evidence="2">Uncharacterized protein</fullName>
    </submittedName>
</protein>
<sequence>MNNFAQFGSHISDQHQGKQTGASGGQTGSAGQTDYLDKGLNDAEQKYGGKYYDAEKVKPMNKKIGDTVKGKFHDMTGHNMPGSH</sequence>
<dbReference type="GeneID" id="38119615"/>
<evidence type="ECO:0000313" key="3">
    <source>
        <dbReference type="Proteomes" id="UP000256690"/>
    </source>
</evidence>
<dbReference type="EMBL" id="PVWQ01000012">
    <property type="protein sequence ID" value="RDW67379.1"/>
    <property type="molecule type" value="Genomic_DNA"/>
</dbReference>
<gene>
    <name evidence="2" type="ORF">DSM5745_09245</name>
</gene>
<feature type="compositionally biased region" description="Polar residues" evidence="1">
    <location>
        <begin position="1"/>
        <end position="11"/>
    </location>
</feature>
<feature type="region of interest" description="Disordered" evidence="1">
    <location>
        <begin position="65"/>
        <end position="84"/>
    </location>
</feature>
<dbReference type="Proteomes" id="UP000256690">
    <property type="component" value="Unassembled WGS sequence"/>
</dbReference>
<proteinExistence type="predicted"/>
<dbReference type="PANTHER" id="PTHR40462:SF1">
    <property type="entry name" value="EXPRESSED PROTEIN"/>
    <property type="match status" value="1"/>
</dbReference>
<dbReference type="RefSeq" id="XP_026600347.1">
    <property type="nucleotide sequence ID" value="XM_026751261.1"/>
</dbReference>
<dbReference type="OrthoDB" id="3050608at2759"/>
<name>A0A3D8R010_9EURO</name>